<dbReference type="PANTHER" id="PTHR23507">
    <property type="entry name" value="ZGC:174356"/>
    <property type="match status" value="1"/>
</dbReference>
<proteinExistence type="predicted"/>
<keyword evidence="4 6" id="KW-0472">Membrane</keyword>
<evidence type="ECO:0000313" key="8">
    <source>
        <dbReference type="Proteomes" id="UP001150941"/>
    </source>
</evidence>
<comment type="subcellular location">
    <subcellularLocation>
        <location evidence="1">Membrane</location>
        <topology evidence="1">Multi-pass membrane protein</topology>
    </subcellularLocation>
</comment>
<reference evidence="7" key="1">
    <citation type="submission" date="2022-11" db="EMBL/GenBank/DDBJ databases">
        <authorList>
            <person name="Petersen C."/>
        </authorList>
    </citation>
    <scope>NUCLEOTIDE SEQUENCE</scope>
    <source>
        <strain evidence="7">IBT 19713</strain>
    </source>
</reference>
<dbReference type="GO" id="GO:0022857">
    <property type="term" value="F:transmembrane transporter activity"/>
    <property type="evidence" value="ECO:0007669"/>
    <property type="project" value="InterPro"/>
</dbReference>
<sequence length="584" mass="63431">MEPLENEELFAGEAALIAQQTLFRNTGDTTDSLQVHNEPLLADDSDHEWTRDVQQEREIWWLLPFGLMYTLALGGVAVPKVNLMMSLVCRDYFAEQAKLNPGFINPPLIPGRNNPQCHIPEIQARVSRFQLAVNLIAGILSALISPQLGHLSDRYGRTRLLVVCGFGAACTEFICALLATWPATMSVYWFLLGAAIDGLCSSFTGTQALVNSYASDCTPPERRSAAFGLFHGSLFLGIALGPMSAAFLIAHLGSSKVVFYIGFALFASFTLALLLVVPESLSKERQLAARARHHARPKDPEASHWFSPKNLNPLKLFAPLRVLVPAVGRPSELFPGIVGANAGVRRNIIVLASMDTALFGVTMGVSQVIVLYSERMFGWGDVETSLYVAIVNSVRVVNLFGVLPLLSKLFRTPVKDDGHIHGCDMLDVVVMRVSVCFEIIGFTGYSLSKTGRAWIISGAINCLGGLGSPTVQSSITKHVPKESVGRMLGALGLLHALSRVVAPAILNLLYSFTTVFIALGSVFGVVLILSLFVRPYGMPNPYQTAWTLSNANLSTVSLEDDGDEPDMPAEANEDGEDEEDQLLR</sequence>
<evidence type="ECO:0000256" key="4">
    <source>
        <dbReference type="ARBA" id="ARBA00023136"/>
    </source>
</evidence>
<organism evidence="7 8">
    <name type="scientific">Penicillium chermesinum</name>
    <dbReference type="NCBI Taxonomy" id="63820"/>
    <lineage>
        <taxon>Eukaryota</taxon>
        <taxon>Fungi</taxon>
        <taxon>Dikarya</taxon>
        <taxon>Ascomycota</taxon>
        <taxon>Pezizomycotina</taxon>
        <taxon>Eurotiomycetes</taxon>
        <taxon>Eurotiomycetidae</taxon>
        <taxon>Eurotiales</taxon>
        <taxon>Aspergillaceae</taxon>
        <taxon>Penicillium</taxon>
    </lineage>
</organism>
<evidence type="ECO:0008006" key="9">
    <source>
        <dbReference type="Google" id="ProtNLM"/>
    </source>
</evidence>
<dbReference type="OrthoDB" id="3026777at2759"/>
<keyword evidence="2 6" id="KW-0812">Transmembrane</keyword>
<comment type="caution">
    <text evidence="7">The sequence shown here is derived from an EMBL/GenBank/DDBJ whole genome shotgun (WGS) entry which is preliminary data.</text>
</comment>
<feature type="transmembrane region" description="Helical" evidence="6">
    <location>
        <begin position="508"/>
        <end position="533"/>
    </location>
</feature>
<evidence type="ECO:0000256" key="1">
    <source>
        <dbReference type="ARBA" id="ARBA00004141"/>
    </source>
</evidence>
<evidence type="ECO:0000256" key="5">
    <source>
        <dbReference type="SAM" id="MobiDB-lite"/>
    </source>
</evidence>
<feature type="transmembrane region" description="Helical" evidence="6">
    <location>
        <begin position="226"/>
        <end position="251"/>
    </location>
</feature>
<feature type="transmembrane region" description="Helical" evidence="6">
    <location>
        <begin position="160"/>
        <end position="181"/>
    </location>
</feature>
<dbReference type="SUPFAM" id="SSF103473">
    <property type="entry name" value="MFS general substrate transporter"/>
    <property type="match status" value="1"/>
</dbReference>
<dbReference type="AlphaFoldDB" id="A0A9W9NNY5"/>
<feature type="transmembrane region" description="Helical" evidence="6">
    <location>
        <begin position="384"/>
        <end position="406"/>
    </location>
</feature>
<name>A0A9W9NNY5_9EURO</name>
<gene>
    <name evidence="7" type="ORF">N7468_007996</name>
</gene>
<feature type="transmembrane region" description="Helical" evidence="6">
    <location>
        <begin position="59"/>
        <end position="78"/>
    </location>
</feature>
<reference evidence="7" key="2">
    <citation type="journal article" date="2023" name="IMA Fungus">
        <title>Comparative genomic study of the Penicillium genus elucidates a diverse pangenome and 15 lateral gene transfer events.</title>
        <authorList>
            <person name="Petersen C."/>
            <person name="Sorensen T."/>
            <person name="Nielsen M.R."/>
            <person name="Sondergaard T.E."/>
            <person name="Sorensen J.L."/>
            <person name="Fitzpatrick D.A."/>
            <person name="Frisvad J.C."/>
            <person name="Nielsen K.L."/>
        </authorList>
    </citation>
    <scope>NUCLEOTIDE SEQUENCE</scope>
    <source>
        <strain evidence="7">IBT 19713</strain>
    </source>
</reference>
<dbReference type="InterPro" id="IPR036259">
    <property type="entry name" value="MFS_trans_sf"/>
</dbReference>
<dbReference type="GeneID" id="83204595"/>
<feature type="transmembrane region" description="Helical" evidence="6">
    <location>
        <begin position="348"/>
        <end position="372"/>
    </location>
</feature>
<feature type="transmembrane region" description="Helical" evidence="6">
    <location>
        <begin position="426"/>
        <end position="447"/>
    </location>
</feature>
<feature type="compositionally biased region" description="Acidic residues" evidence="5">
    <location>
        <begin position="558"/>
        <end position="584"/>
    </location>
</feature>
<dbReference type="InterPro" id="IPR011701">
    <property type="entry name" value="MFS"/>
</dbReference>
<keyword evidence="3 6" id="KW-1133">Transmembrane helix</keyword>
<keyword evidence="8" id="KW-1185">Reference proteome</keyword>
<evidence type="ECO:0000256" key="3">
    <source>
        <dbReference type="ARBA" id="ARBA00022989"/>
    </source>
</evidence>
<dbReference type="Gene3D" id="1.20.1250.20">
    <property type="entry name" value="MFS general substrate transporter like domains"/>
    <property type="match status" value="1"/>
</dbReference>
<dbReference type="EMBL" id="JAPQKS010000006">
    <property type="protein sequence ID" value="KAJ5223454.1"/>
    <property type="molecule type" value="Genomic_DNA"/>
</dbReference>
<protein>
    <recommendedName>
        <fullName evidence="9">Major facilitator superfamily (MFS) profile domain-containing protein</fullName>
    </recommendedName>
</protein>
<feature type="transmembrane region" description="Helical" evidence="6">
    <location>
        <begin position="257"/>
        <end position="277"/>
    </location>
</feature>
<feature type="region of interest" description="Disordered" evidence="5">
    <location>
        <begin position="557"/>
        <end position="584"/>
    </location>
</feature>
<dbReference type="Proteomes" id="UP001150941">
    <property type="component" value="Unassembled WGS sequence"/>
</dbReference>
<feature type="transmembrane region" description="Helical" evidence="6">
    <location>
        <begin position="187"/>
        <end position="214"/>
    </location>
</feature>
<evidence type="ECO:0000313" key="7">
    <source>
        <dbReference type="EMBL" id="KAJ5223454.1"/>
    </source>
</evidence>
<evidence type="ECO:0000256" key="2">
    <source>
        <dbReference type="ARBA" id="ARBA00022692"/>
    </source>
</evidence>
<dbReference type="GO" id="GO:0016020">
    <property type="term" value="C:membrane"/>
    <property type="evidence" value="ECO:0007669"/>
    <property type="project" value="UniProtKB-SubCell"/>
</dbReference>
<dbReference type="Pfam" id="PF07690">
    <property type="entry name" value="MFS_1"/>
    <property type="match status" value="1"/>
</dbReference>
<dbReference type="RefSeq" id="XP_058327637.1">
    <property type="nucleotide sequence ID" value="XM_058477292.1"/>
</dbReference>
<accession>A0A9W9NNY5</accession>
<evidence type="ECO:0000256" key="6">
    <source>
        <dbReference type="SAM" id="Phobius"/>
    </source>
</evidence>
<dbReference type="PANTHER" id="PTHR23507:SF40">
    <property type="entry name" value="TETRACYCLINE-EFFLUX TRANSPORTER"/>
    <property type="match status" value="1"/>
</dbReference>